<keyword evidence="3" id="KW-1185">Reference proteome</keyword>
<accession>A0ABN1BA67</accession>
<evidence type="ECO:0000313" key="3">
    <source>
        <dbReference type="Proteomes" id="UP001501706"/>
    </source>
</evidence>
<feature type="region of interest" description="Disordered" evidence="1">
    <location>
        <begin position="26"/>
        <end position="50"/>
    </location>
</feature>
<protein>
    <submittedName>
        <fullName evidence="2">Uncharacterized protein</fullName>
    </submittedName>
</protein>
<comment type="caution">
    <text evidence="2">The sequence shown here is derived from an EMBL/GenBank/DDBJ whole genome shotgun (WGS) entry which is preliminary data.</text>
</comment>
<sequence length="50" mass="5155">MARATSAVMPNTQKLLIIASIQLGPVQEEPHSGSGDAEGGADYQANGKDE</sequence>
<name>A0ABN1BA67_9BURK</name>
<organism evidence="2 3">
    <name type="scientific">Pigmentiphaga daeguensis</name>
    <dbReference type="NCBI Taxonomy" id="414049"/>
    <lineage>
        <taxon>Bacteria</taxon>
        <taxon>Pseudomonadati</taxon>
        <taxon>Pseudomonadota</taxon>
        <taxon>Betaproteobacteria</taxon>
        <taxon>Burkholderiales</taxon>
        <taxon>Alcaligenaceae</taxon>
        <taxon>Pigmentiphaga</taxon>
    </lineage>
</organism>
<evidence type="ECO:0000313" key="2">
    <source>
        <dbReference type="EMBL" id="GAA0493487.1"/>
    </source>
</evidence>
<reference evidence="2 3" key="1">
    <citation type="journal article" date="2019" name="Int. J. Syst. Evol. Microbiol.">
        <title>The Global Catalogue of Microorganisms (GCM) 10K type strain sequencing project: providing services to taxonomists for standard genome sequencing and annotation.</title>
        <authorList>
            <consortium name="The Broad Institute Genomics Platform"/>
            <consortium name="The Broad Institute Genome Sequencing Center for Infectious Disease"/>
            <person name="Wu L."/>
            <person name="Ma J."/>
        </authorList>
    </citation>
    <scope>NUCLEOTIDE SEQUENCE [LARGE SCALE GENOMIC DNA]</scope>
    <source>
        <strain evidence="2 3">JCM 14330</strain>
    </source>
</reference>
<evidence type="ECO:0000256" key="1">
    <source>
        <dbReference type="SAM" id="MobiDB-lite"/>
    </source>
</evidence>
<dbReference type="EMBL" id="BAAAEN010000002">
    <property type="protein sequence ID" value="GAA0493487.1"/>
    <property type="molecule type" value="Genomic_DNA"/>
</dbReference>
<gene>
    <name evidence="2" type="ORF">GCM10009097_06660</name>
</gene>
<proteinExistence type="predicted"/>
<dbReference type="Proteomes" id="UP001501706">
    <property type="component" value="Unassembled WGS sequence"/>
</dbReference>